<dbReference type="GO" id="GO:0009249">
    <property type="term" value="P:protein lipoylation"/>
    <property type="evidence" value="ECO:0007669"/>
    <property type="project" value="TreeGrafter"/>
</dbReference>
<dbReference type="Pfam" id="PF01597">
    <property type="entry name" value="GCV_H"/>
    <property type="match status" value="1"/>
</dbReference>
<evidence type="ECO:0000313" key="4">
    <source>
        <dbReference type="Proteomes" id="UP000051861"/>
    </source>
</evidence>
<sequence length="200" mass="22649">MKKKASKRQKTESATAQNRCIWMTAGVISFKLCPLNYDCEHCDFDEVMRSQVRSTGGRSRVKSHKPKTPVPSERLPLTSSDSEKHPLFFTFSAGEADEGLYLHPTHLWVRRLEEQKWTLGIDRLLAYVLPPVVEVELYGSNMKVLQNQLLGKVHTQGGAVPLTAPLSGHLIQINPRLAQRPELVQQDPNGEGWLAMMDWF</sequence>
<dbReference type="InterPro" id="IPR011053">
    <property type="entry name" value="Single_hybrid_motif"/>
</dbReference>
<name>A0A0S7XNY6_UNCSA</name>
<evidence type="ECO:0000256" key="2">
    <source>
        <dbReference type="SAM" id="MobiDB-lite"/>
    </source>
</evidence>
<comment type="caution">
    <text evidence="3">The sequence shown here is derived from an EMBL/GenBank/DDBJ whole genome shotgun (WGS) entry which is preliminary data.</text>
</comment>
<proteinExistence type="predicted"/>
<dbReference type="InterPro" id="IPR033753">
    <property type="entry name" value="GCV_H/Fam206"/>
</dbReference>
<dbReference type="Gene3D" id="2.40.50.100">
    <property type="match status" value="1"/>
</dbReference>
<dbReference type="SUPFAM" id="SSF51230">
    <property type="entry name" value="Single hybrid motif"/>
    <property type="match status" value="1"/>
</dbReference>
<gene>
    <name evidence="3" type="ORF">AMJ44_13745</name>
</gene>
<reference evidence="3 4" key="1">
    <citation type="journal article" date="2015" name="Microbiome">
        <title>Genomic resolution of linkages in carbon, nitrogen, and sulfur cycling among widespread estuary sediment bacteria.</title>
        <authorList>
            <person name="Baker B.J."/>
            <person name="Lazar C.S."/>
            <person name="Teske A.P."/>
            <person name="Dick G.J."/>
        </authorList>
    </citation>
    <scope>NUCLEOTIDE SEQUENCE [LARGE SCALE GENOMIC DNA]</scope>
    <source>
        <strain evidence="3">DG_54_3</strain>
    </source>
</reference>
<feature type="non-terminal residue" evidence="3">
    <location>
        <position position="200"/>
    </location>
</feature>
<dbReference type="InterPro" id="IPR002930">
    <property type="entry name" value="GCV_H"/>
</dbReference>
<dbReference type="EMBL" id="LIZX01000211">
    <property type="protein sequence ID" value="KPJ63915.1"/>
    <property type="molecule type" value="Genomic_DNA"/>
</dbReference>
<dbReference type="PANTHER" id="PTHR11715">
    <property type="entry name" value="GLYCINE CLEAVAGE SYSTEM H PROTEIN"/>
    <property type="match status" value="1"/>
</dbReference>
<protein>
    <recommendedName>
        <fullName evidence="5">Lipoyl-binding domain-containing protein</fullName>
    </recommendedName>
</protein>
<evidence type="ECO:0000256" key="1">
    <source>
        <dbReference type="ARBA" id="ARBA00022823"/>
    </source>
</evidence>
<evidence type="ECO:0000313" key="3">
    <source>
        <dbReference type="EMBL" id="KPJ63915.1"/>
    </source>
</evidence>
<feature type="region of interest" description="Disordered" evidence="2">
    <location>
        <begin position="53"/>
        <end position="79"/>
    </location>
</feature>
<evidence type="ECO:0008006" key="5">
    <source>
        <dbReference type="Google" id="ProtNLM"/>
    </source>
</evidence>
<dbReference type="PANTHER" id="PTHR11715:SF3">
    <property type="entry name" value="GLYCINE CLEAVAGE SYSTEM H PROTEIN-RELATED"/>
    <property type="match status" value="1"/>
</dbReference>
<dbReference type="GO" id="GO:0005737">
    <property type="term" value="C:cytoplasm"/>
    <property type="evidence" value="ECO:0007669"/>
    <property type="project" value="TreeGrafter"/>
</dbReference>
<dbReference type="CDD" id="cd06848">
    <property type="entry name" value="GCS_H"/>
    <property type="match status" value="1"/>
</dbReference>
<organism evidence="3 4">
    <name type="scientific">candidate division WOR-1 bacterium DG_54_3</name>
    <dbReference type="NCBI Taxonomy" id="1703775"/>
    <lineage>
        <taxon>Bacteria</taxon>
        <taxon>Bacillati</taxon>
        <taxon>Saganbacteria</taxon>
    </lineage>
</organism>
<accession>A0A0S7XNY6</accession>
<dbReference type="AlphaFoldDB" id="A0A0S7XNY6"/>
<dbReference type="GO" id="GO:0019464">
    <property type="term" value="P:glycine decarboxylation via glycine cleavage system"/>
    <property type="evidence" value="ECO:0007669"/>
    <property type="project" value="InterPro"/>
</dbReference>
<dbReference type="GO" id="GO:0005960">
    <property type="term" value="C:glycine cleavage complex"/>
    <property type="evidence" value="ECO:0007669"/>
    <property type="project" value="InterPro"/>
</dbReference>
<dbReference type="Proteomes" id="UP000051861">
    <property type="component" value="Unassembled WGS sequence"/>
</dbReference>
<keyword evidence="1" id="KW-0450">Lipoyl</keyword>